<evidence type="ECO:0000256" key="2">
    <source>
        <dbReference type="ARBA" id="ARBA00012438"/>
    </source>
</evidence>
<evidence type="ECO:0000256" key="3">
    <source>
        <dbReference type="ARBA" id="ARBA00022553"/>
    </source>
</evidence>
<dbReference type="SUPFAM" id="SSF52172">
    <property type="entry name" value="CheY-like"/>
    <property type="match status" value="1"/>
</dbReference>
<dbReference type="InterPro" id="IPR036097">
    <property type="entry name" value="HisK_dim/P_sf"/>
</dbReference>
<feature type="transmembrane region" description="Helical" evidence="8">
    <location>
        <begin position="140"/>
        <end position="163"/>
    </location>
</feature>
<dbReference type="InterPro" id="IPR003661">
    <property type="entry name" value="HisK_dim/P_dom"/>
</dbReference>
<keyword evidence="8" id="KW-0472">Membrane</keyword>
<evidence type="ECO:0000256" key="5">
    <source>
        <dbReference type="ARBA" id="ARBA00022777"/>
    </source>
</evidence>
<evidence type="ECO:0000313" key="12">
    <source>
        <dbReference type="Proteomes" id="UP000320048"/>
    </source>
</evidence>
<feature type="domain" description="Histidine kinase" evidence="9">
    <location>
        <begin position="226"/>
        <end position="443"/>
    </location>
</feature>
<comment type="caution">
    <text evidence="11">The sequence shown here is derived from an EMBL/GenBank/DDBJ whole genome shotgun (WGS) entry which is preliminary data.</text>
</comment>
<dbReference type="EC" id="2.7.13.3" evidence="2"/>
<dbReference type="PANTHER" id="PTHR43047">
    <property type="entry name" value="TWO-COMPONENT HISTIDINE PROTEIN KINASE"/>
    <property type="match status" value="1"/>
</dbReference>
<dbReference type="GO" id="GO:0009927">
    <property type="term" value="F:histidine phosphotransfer kinase activity"/>
    <property type="evidence" value="ECO:0007669"/>
    <property type="project" value="TreeGrafter"/>
</dbReference>
<dbReference type="PANTHER" id="PTHR43047:SF72">
    <property type="entry name" value="OSMOSENSING HISTIDINE PROTEIN KINASE SLN1"/>
    <property type="match status" value="1"/>
</dbReference>
<evidence type="ECO:0000256" key="8">
    <source>
        <dbReference type="SAM" id="Phobius"/>
    </source>
</evidence>
<reference evidence="11 12" key="1">
    <citation type="journal article" date="2019" name="Nat. Microbiol.">
        <title>Mediterranean grassland soil C-N compound turnover is dependent on rainfall and depth, and is mediated by genomically divergent microorganisms.</title>
        <authorList>
            <person name="Diamond S."/>
            <person name="Andeer P.F."/>
            <person name="Li Z."/>
            <person name="Crits-Christoph A."/>
            <person name="Burstein D."/>
            <person name="Anantharaman K."/>
            <person name="Lane K.R."/>
            <person name="Thomas B.C."/>
            <person name="Pan C."/>
            <person name="Northen T.R."/>
            <person name="Banfield J.F."/>
        </authorList>
    </citation>
    <scope>NUCLEOTIDE SEQUENCE [LARGE SCALE GENOMIC DNA]</scope>
    <source>
        <strain evidence="11">NP_7</strain>
    </source>
</reference>
<comment type="catalytic activity">
    <reaction evidence="1">
        <text>ATP + protein L-histidine = ADP + protein N-phospho-L-histidine.</text>
        <dbReference type="EC" id="2.7.13.3"/>
    </reaction>
</comment>
<evidence type="ECO:0000256" key="1">
    <source>
        <dbReference type="ARBA" id="ARBA00000085"/>
    </source>
</evidence>
<organism evidence="11 12">
    <name type="scientific">Candidatus Segetimicrobium genomatis</name>
    <dbReference type="NCBI Taxonomy" id="2569760"/>
    <lineage>
        <taxon>Bacteria</taxon>
        <taxon>Bacillati</taxon>
        <taxon>Candidatus Sysuimicrobiota</taxon>
        <taxon>Candidatus Sysuimicrobiia</taxon>
        <taxon>Candidatus Sysuimicrobiales</taxon>
        <taxon>Candidatus Segetimicrobiaceae</taxon>
        <taxon>Candidatus Segetimicrobium</taxon>
    </lineage>
</organism>
<keyword evidence="6" id="KW-0902">Two-component regulatory system</keyword>
<sequence>MRLDLLTDINRDYAVAMNYPAVDRFLVKILWWHLGFTILMAVANSSLRLSERFPSPFSWRVLGGQEALGAILIGIAAAAIPALVRGVTANHYAWRVIVSGAFTVYSYLFVFMSGGSIEMHFHFFMVMALLTVYSDWRLGWVVLVLTAAHHVILNSVAPGWVYFYGRNDLAVVAHALPVTATAIFTSLLCNNHRRSVAILEERTIQLRKAKEGADRASQGKSEFLSRVSHELRTPMNAILGFAQLLEMDGLSPDQQESVSQILRGGHHLLGLINEVLDITGREEGRLTLSLEAVSVREVARECFDLVKPLAAEGKVLLDDRAGRFPEAYVMADRQRLKRALLNLLSNAAKYNRQGGTITLTCEERPQEHLRIQVSDTGPGIPPDKLERLFTPFDRLGAERSAVDGVGLGLLLSKRLVEAMGGSLGVESIAGTGSTFWIDLGRVEGPLQRLGRLGGDLHAPGDVVPSRGPFVVLYIEDNQSNLTLIQRLLVHRPEVRILSAADGRLGLELSRADRPDLILLDQHLPDIPGEEVLRRLKETPHTRHIPVVMISADATAGRIDRLLAAGARAYLTKPLDVRKLLALLDEILTAQEPEPA</sequence>
<feature type="transmembrane region" description="Helical" evidence="8">
    <location>
        <begin position="29"/>
        <end position="47"/>
    </location>
</feature>
<dbReference type="CDD" id="cd00082">
    <property type="entry name" value="HisKA"/>
    <property type="match status" value="1"/>
</dbReference>
<dbReference type="Gene3D" id="3.40.50.2300">
    <property type="match status" value="1"/>
</dbReference>
<dbReference type="Gene3D" id="1.10.287.130">
    <property type="match status" value="1"/>
</dbReference>
<dbReference type="InterPro" id="IPR005467">
    <property type="entry name" value="His_kinase_dom"/>
</dbReference>
<dbReference type="InterPro" id="IPR036890">
    <property type="entry name" value="HATPase_C_sf"/>
</dbReference>
<evidence type="ECO:0000256" key="4">
    <source>
        <dbReference type="ARBA" id="ARBA00022679"/>
    </source>
</evidence>
<dbReference type="InterPro" id="IPR011006">
    <property type="entry name" value="CheY-like_superfamily"/>
</dbReference>
<dbReference type="PRINTS" id="PR00344">
    <property type="entry name" value="BCTRLSENSOR"/>
</dbReference>
<dbReference type="EMBL" id="VBAO01000074">
    <property type="protein sequence ID" value="TMI83482.1"/>
    <property type="molecule type" value="Genomic_DNA"/>
</dbReference>
<evidence type="ECO:0000256" key="6">
    <source>
        <dbReference type="ARBA" id="ARBA00023012"/>
    </source>
</evidence>
<dbReference type="PROSITE" id="PS50109">
    <property type="entry name" value="HIS_KIN"/>
    <property type="match status" value="1"/>
</dbReference>
<name>A0A537JJI9_9BACT</name>
<feature type="transmembrane region" description="Helical" evidence="8">
    <location>
        <begin position="104"/>
        <end position="133"/>
    </location>
</feature>
<evidence type="ECO:0000259" key="9">
    <source>
        <dbReference type="PROSITE" id="PS50109"/>
    </source>
</evidence>
<keyword evidence="8" id="KW-0812">Transmembrane</keyword>
<feature type="transmembrane region" description="Helical" evidence="8">
    <location>
        <begin position="67"/>
        <end position="84"/>
    </location>
</feature>
<evidence type="ECO:0000259" key="10">
    <source>
        <dbReference type="PROSITE" id="PS50110"/>
    </source>
</evidence>
<keyword evidence="3 7" id="KW-0597">Phosphoprotein</keyword>
<dbReference type="Proteomes" id="UP000320048">
    <property type="component" value="Unassembled WGS sequence"/>
</dbReference>
<dbReference type="GO" id="GO:0000155">
    <property type="term" value="F:phosphorelay sensor kinase activity"/>
    <property type="evidence" value="ECO:0007669"/>
    <property type="project" value="InterPro"/>
</dbReference>
<protein>
    <recommendedName>
        <fullName evidence="2">histidine kinase</fullName>
        <ecNumber evidence="2">2.7.13.3</ecNumber>
    </recommendedName>
</protein>
<dbReference type="InterPro" id="IPR004358">
    <property type="entry name" value="Sig_transdc_His_kin-like_C"/>
</dbReference>
<dbReference type="InterPro" id="IPR001789">
    <property type="entry name" value="Sig_transdc_resp-reg_receiver"/>
</dbReference>
<dbReference type="Pfam" id="PF00072">
    <property type="entry name" value="Response_reg"/>
    <property type="match status" value="1"/>
</dbReference>
<feature type="transmembrane region" description="Helical" evidence="8">
    <location>
        <begin position="169"/>
        <end position="189"/>
    </location>
</feature>
<dbReference type="GO" id="GO:0005886">
    <property type="term" value="C:plasma membrane"/>
    <property type="evidence" value="ECO:0007669"/>
    <property type="project" value="TreeGrafter"/>
</dbReference>
<accession>A0A537JJI9</accession>
<gene>
    <name evidence="11" type="ORF">E6H04_02835</name>
</gene>
<dbReference type="Gene3D" id="3.30.565.10">
    <property type="entry name" value="Histidine kinase-like ATPase, C-terminal domain"/>
    <property type="match status" value="1"/>
</dbReference>
<dbReference type="AlphaFoldDB" id="A0A537JJI9"/>
<keyword evidence="8" id="KW-1133">Transmembrane helix</keyword>
<keyword evidence="4" id="KW-0808">Transferase</keyword>
<dbReference type="SUPFAM" id="SSF47384">
    <property type="entry name" value="Homodimeric domain of signal transducing histidine kinase"/>
    <property type="match status" value="1"/>
</dbReference>
<proteinExistence type="predicted"/>
<dbReference type="SMART" id="SM00387">
    <property type="entry name" value="HATPase_c"/>
    <property type="match status" value="1"/>
</dbReference>
<dbReference type="SUPFAM" id="SSF55874">
    <property type="entry name" value="ATPase domain of HSP90 chaperone/DNA topoisomerase II/histidine kinase"/>
    <property type="match status" value="1"/>
</dbReference>
<dbReference type="InterPro" id="IPR003594">
    <property type="entry name" value="HATPase_dom"/>
</dbReference>
<feature type="domain" description="Response regulatory" evidence="10">
    <location>
        <begin position="470"/>
        <end position="587"/>
    </location>
</feature>
<evidence type="ECO:0000313" key="11">
    <source>
        <dbReference type="EMBL" id="TMI83482.1"/>
    </source>
</evidence>
<dbReference type="SMART" id="SM00388">
    <property type="entry name" value="HisKA"/>
    <property type="match status" value="1"/>
</dbReference>
<keyword evidence="5" id="KW-0418">Kinase</keyword>
<evidence type="ECO:0000256" key="7">
    <source>
        <dbReference type="PROSITE-ProRule" id="PRU00169"/>
    </source>
</evidence>
<dbReference type="SMART" id="SM00448">
    <property type="entry name" value="REC"/>
    <property type="match status" value="1"/>
</dbReference>
<dbReference type="PROSITE" id="PS50110">
    <property type="entry name" value="RESPONSE_REGULATORY"/>
    <property type="match status" value="1"/>
</dbReference>
<feature type="modified residue" description="4-aspartylphosphate" evidence="7">
    <location>
        <position position="520"/>
    </location>
</feature>
<dbReference type="Pfam" id="PF02518">
    <property type="entry name" value="HATPase_c"/>
    <property type="match status" value="1"/>
</dbReference>
<dbReference type="Pfam" id="PF00512">
    <property type="entry name" value="HisKA"/>
    <property type="match status" value="1"/>
</dbReference>